<gene>
    <name evidence="2" type="ORF">IAC04_04430</name>
</gene>
<dbReference type="Pfam" id="PF14127">
    <property type="entry name" value="DUF4294"/>
    <property type="match status" value="1"/>
</dbReference>
<evidence type="ECO:0000313" key="2">
    <source>
        <dbReference type="EMBL" id="HIZ85718.1"/>
    </source>
</evidence>
<reference evidence="2" key="1">
    <citation type="journal article" date="2021" name="PeerJ">
        <title>Extensive microbial diversity within the chicken gut microbiome revealed by metagenomics and culture.</title>
        <authorList>
            <person name="Gilroy R."/>
            <person name="Ravi A."/>
            <person name="Getino M."/>
            <person name="Pursley I."/>
            <person name="Horton D.L."/>
            <person name="Alikhan N.F."/>
            <person name="Baker D."/>
            <person name="Gharbi K."/>
            <person name="Hall N."/>
            <person name="Watson M."/>
            <person name="Adriaenssens E.M."/>
            <person name="Foster-Nyarko E."/>
            <person name="Jarju S."/>
            <person name="Secka A."/>
            <person name="Antonio M."/>
            <person name="Oren A."/>
            <person name="Chaudhuri R.R."/>
            <person name="La Ragione R."/>
            <person name="Hildebrand F."/>
            <person name="Pallen M.J."/>
        </authorList>
    </citation>
    <scope>NUCLEOTIDE SEQUENCE</scope>
    <source>
        <strain evidence="2">Gambia16-554</strain>
    </source>
</reference>
<reference evidence="2" key="2">
    <citation type="submission" date="2021-04" db="EMBL/GenBank/DDBJ databases">
        <authorList>
            <person name="Gilroy R."/>
        </authorList>
    </citation>
    <scope>NUCLEOTIDE SEQUENCE</scope>
    <source>
        <strain evidence="2">Gambia16-554</strain>
    </source>
</reference>
<dbReference type="InterPro" id="IPR025636">
    <property type="entry name" value="DUF4294"/>
</dbReference>
<feature type="chain" id="PRO_5038460216" evidence="1">
    <location>
        <begin position="20"/>
        <end position="219"/>
    </location>
</feature>
<comment type="caution">
    <text evidence="2">The sequence shown here is derived from an EMBL/GenBank/DDBJ whole genome shotgun (WGS) entry which is preliminary data.</text>
</comment>
<dbReference type="EMBL" id="DXAW01000082">
    <property type="protein sequence ID" value="HIZ85718.1"/>
    <property type="molecule type" value="Genomic_DNA"/>
</dbReference>
<keyword evidence="1" id="KW-0732">Signal</keyword>
<dbReference type="AlphaFoldDB" id="A0A9D2GQW7"/>
<protein>
    <submittedName>
        <fullName evidence="2">DUF4294 domain-containing protein</fullName>
    </submittedName>
</protein>
<name>A0A9D2GQW7_9BACT</name>
<dbReference type="Proteomes" id="UP000824115">
    <property type="component" value="Unassembled WGS sequence"/>
</dbReference>
<organism evidence="2 3">
    <name type="scientific">Candidatus Coprenecus stercoravium</name>
    <dbReference type="NCBI Taxonomy" id="2840735"/>
    <lineage>
        <taxon>Bacteria</taxon>
        <taxon>Pseudomonadati</taxon>
        <taxon>Bacteroidota</taxon>
        <taxon>Bacteroidia</taxon>
        <taxon>Bacteroidales</taxon>
        <taxon>Rikenellaceae</taxon>
        <taxon>Rikenellaceae incertae sedis</taxon>
        <taxon>Candidatus Coprenecus</taxon>
    </lineage>
</organism>
<sequence length="219" mass="25510">MRHLVLIICILAMSVPALHCQDKDGMIMHYFVDESGDTIFMADLDPVYKVARRKGKQWRKYYRLVHNFAKAYPYALLAEEKLHEADSTITAGAFNRREKNRYINILQKELFDTFEKPLKNLTISQGKLLLRLIDRQTGITSYEIIKDYKGKAAAGFWQGIARIFGSDMKKPYDPQGEDKQTEELVELYNKGEFNKTYRSIFGKNPPEPIVHSRLEVRQK</sequence>
<feature type="signal peptide" evidence="1">
    <location>
        <begin position="1"/>
        <end position="19"/>
    </location>
</feature>
<accession>A0A9D2GQW7</accession>
<evidence type="ECO:0000313" key="3">
    <source>
        <dbReference type="Proteomes" id="UP000824115"/>
    </source>
</evidence>
<proteinExistence type="predicted"/>
<evidence type="ECO:0000256" key="1">
    <source>
        <dbReference type="SAM" id="SignalP"/>
    </source>
</evidence>